<proteinExistence type="predicted"/>
<dbReference type="GeneID" id="19888215"/>
<protein>
    <submittedName>
        <fullName evidence="2">Uncharacterized protein</fullName>
    </submittedName>
</protein>
<accession>J4UM36</accession>
<evidence type="ECO:0000256" key="1">
    <source>
        <dbReference type="SAM" id="MobiDB-lite"/>
    </source>
</evidence>
<organism evidence="2 3">
    <name type="scientific">Beauveria bassiana (strain ARSEF 2860)</name>
    <name type="common">White muscardine disease fungus</name>
    <name type="synonym">Tritirachium shiotae</name>
    <dbReference type="NCBI Taxonomy" id="655819"/>
    <lineage>
        <taxon>Eukaryota</taxon>
        <taxon>Fungi</taxon>
        <taxon>Dikarya</taxon>
        <taxon>Ascomycota</taxon>
        <taxon>Pezizomycotina</taxon>
        <taxon>Sordariomycetes</taxon>
        <taxon>Hypocreomycetidae</taxon>
        <taxon>Hypocreales</taxon>
        <taxon>Cordycipitaceae</taxon>
        <taxon>Beauveria</taxon>
    </lineage>
</organism>
<sequence>MDPPPKNIVKLETGTGSQPAGTVLGDRSTAAGQNSSCRVLNLMFLPLFKLDTPNLEYRVEGLEDDYRPHPEFELNATITVTKVYSGDENVRNDHPVNRIFDLVDGPSTEVYKLHIAPKLPGSSARLALSMCNLGEIRFP</sequence>
<dbReference type="AlphaFoldDB" id="J4UM36"/>
<dbReference type="Proteomes" id="UP000002762">
    <property type="component" value="Unassembled WGS sequence"/>
</dbReference>
<dbReference type="HOGENOM" id="CLU_1844728_0_0_1"/>
<reference evidence="2 3" key="1">
    <citation type="journal article" date="2012" name="Sci. Rep.">
        <title>Genomic perspectives on the evolution of fungal entomopathogenicity in Beauveria bassiana.</title>
        <authorList>
            <person name="Xiao G."/>
            <person name="Ying S.H."/>
            <person name="Zheng P."/>
            <person name="Wang Z.L."/>
            <person name="Zhang S."/>
            <person name="Xie X.Q."/>
            <person name="Shang Y."/>
            <person name="St Leger R.J."/>
            <person name="Zhao G.P."/>
            <person name="Wang C."/>
            <person name="Feng M.G."/>
        </authorList>
    </citation>
    <scope>NUCLEOTIDE SEQUENCE [LARGE SCALE GENOMIC DNA]</scope>
    <source>
        <strain evidence="2 3">ARSEF 2860</strain>
    </source>
</reference>
<name>J4UM36_BEAB2</name>
<evidence type="ECO:0000313" key="2">
    <source>
        <dbReference type="EMBL" id="EJP65792.1"/>
    </source>
</evidence>
<keyword evidence="3" id="KW-1185">Reference proteome</keyword>
<dbReference type="RefSeq" id="XP_008598522.1">
    <property type="nucleotide sequence ID" value="XM_008600300.1"/>
</dbReference>
<gene>
    <name evidence="2" type="ORF">BBA_05203</name>
</gene>
<dbReference type="InParanoid" id="J4UM36"/>
<evidence type="ECO:0000313" key="3">
    <source>
        <dbReference type="Proteomes" id="UP000002762"/>
    </source>
</evidence>
<dbReference type="EMBL" id="JH725162">
    <property type="protein sequence ID" value="EJP65792.1"/>
    <property type="molecule type" value="Genomic_DNA"/>
</dbReference>
<feature type="region of interest" description="Disordered" evidence="1">
    <location>
        <begin position="1"/>
        <end position="22"/>
    </location>
</feature>